<accession>A0A125NWE1</accession>
<evidence type="ECO:0000256" key="1">
    <source>
        <dbReference type="SAM" id="Phobius"/>
    </source>
</evidence>
<name>A0A125NWE1_HYPSL</name>
<organism evidence="2 3">
    <name type="scientific">Hyphomicrobium sulfonivorans</name>
    <dbReference type="NCBI Taxonomy" id="121290"/>
    <lineage>
        <taxon>Bacteria</taxon>
        <taxon>Pseudomonadati</taxon>
        <taxon>Pseudomonadota</taxon>
        <taxon>Alphaproteobacteria</taxon>
        <taxon>Hyphomicrobiales</taxon>
        <taxon>Hyphomicrobiaceae</taxon>
        <taxon>Hyphomicrobium</taxon>
    </lineage>
</organism>
<feature type="transmembrane region" description="Helical" evidence="1">
    <location>
        <begin position="25"/>
        <end position="50"/>
    </location>
</feature>
<comment type="caution">
    <text evidence="2">The sequence shown here is derived from an EMBL/GenBank/DDBJ whole genome shotgun (WGS) entry which is preliminary data.</text>
</comment>
<keyword evidence="1" id="KW-1133">Transmembrane helix</keyword>
<evidence type="ECO:0000313" key="2">
    <source>
        <dbReference type="EMBL" id="KWT72630.1"/>
    </source>
</evidence>
<protein>
    <submittedName>
        <fullName evidence="2">Uncharacterized protein</fullName>
    </submittedName>
</protein>
<dbReference type="AlphaFoldDB" id="A0A125NWE1"/>
<feature type="transmembrane region" description="Helical" evidence="1">
    <location>
        <begin position="57"/>
        <end position="81"/>
    </location>
</feature>
<dbReference type="RefSeq" id="WP_068458892.1">
    <property type="nucleotide sequence ID" value="NZ_LMTR01000005.1"/>
</dbReference>
<reference evidence="2 3" key="1">
    <citation type="submission" date="2015-10" db="EMBL/GenBank/DDBJ databases">
        <title>Transcriptomic analysis of a linuron degrading triple-species bacterial consortium.</title>
        <authorList>
            <person name="Albers P."/>
        </authorList>
    </citation>
    <scope>NUCLEOTIDE SEQUENCE [LARGE SCALE GENOMIC DNA]</scope>
    <source>
        <strain evidence="2 3">WDL6</strain>
    </source>
</reference>
<dbReference type="Proteomes" id="UP000059074">
    <property type="component" value="Unassembled WGS sequence"/>
</dbReference>
<dbReference type="OrthoDB" id="9875307at2"/>
<evidence type="ECO:0000313" key="3">
    <source>
        <dbReference type="Proteomes" id="UP000059074"/>
    </source>
</evidence>
<gene>
    <name evidence="2" type="ORF">APY04_0069</name>
</gene>
<dbReference type="STRING" id="121290.APY04_0069"/>
<keyword evidence="3" id="KW-1185">Reference proteome</keyword>
<sequence>MIGDAVLYAASRATHTAIENVSRRLTWTVIACVFFLTALILGILAAYLLLEPELGKLGAVAALAGAFCIFGALAISVPWIVDRFHQYQHDHNTPAQNIAQAVDDEAHNAVDYFGALQTVATAFLFGLGAARRLRR</sequence>
<keyword evidence="1" id="KW-0472">Membrane</keyword>
<dbReference type="PATRIC" id="fig|121290.4.peg.2026"/>
<keyword evidence="1" id="KW-0812">Transmembrane</keyword>
<dbReference type="EMBL" id="LMTR01000005">
    <property type="protein sequence ID" value="KWT72630.1"/>
    <property type="molecule type" value="Genomic_DNA"/>
</dbReference>
<proteinExistence type="predicted"/>